<dbReference type="RefSeq" id="WP_011877691.1">
    <property type="nucleotide sequence ID" value="NC_009253.1"/>
</dbReference>
<dbReference type="Gene3D" id="6.20.240.60">
    <property type="match status" value="1"/>
</dbReference>
<dbReference type="HOGENOM" id="CLU_053345_1_2_9"/>
<gene>
    <name evidence="2" type="ordered locus">Dred_1335</name>
</gene>
<evidence type="ECO:0000259" key="1">
    <source>
        <dbReference type="Pfam" id="PF07486"/>
    </source>
</evidence>
<dbReference type="EMBL" id="CP000612">
    <property type="protein sequence ID" value="ABO49869.1"/>
    <property type="molecule type" value="Genomic_DNA"/>
</dbReference>
<protein>
    <submittedName>
        <fullName evidence="2">Cell wall hydrolase, SleB</fullName>
    </submittedName>
</protein>
<dbReference type="GO" id="GO:0016787">
    <property type="term" value="F:hydrolase activity"/>
    <property type="evidence" value="ECO:0007669"/>
    <property type="project" value="UniProtKB-KW"/>
</dbReference>
<dbReference type="STRING" id="349161.Dred_1335"/>
<reference evidence="2 3" key="1">
    <citation type="submission" date="2007-03" db="EMBL/GenBank/DDBJ databases">
        <title>Complete sequence of Desulfotomaculum reducens MI-1.</title>
        <authorList>
            <consortium name="US DOE Joint Genome Institute"/>
            <person name="Copeland A."/>
            <person name="Lucas S."/>
            <person name="Lapidus A."/>
            <person name="Barry K."/>
            <person name="Detter J.C."/>
            <person name="Glavina del Rio T."/>
            <person name="Hammon N."/>
            <person name="Israni S."/>
            <person name="Dalin E."/>
            <person name="Tice H."/>
            <person name="Pitluck S."/>
            <person name="Sims D."/>
            <person name="Brettin T."/>
            <person name="Bruce D."/>
            <person name="Han C."/>
            <person name="Tapia R."/>
            <person name="Schmutz J."/>
            <person name="Larimer F."/>
            <person name="Land M."/>
            <person name="Hauser L."/>
            <person name="Kyrpides N."/>
            <person name="Kim E."/>
            <person name="Tebo B.M."/>
            <person name="Richardson P."/>
        </authorList>
    </citation>
    <scope>NUCLEOTIDE SEQUENCE [LARGE SCALE GENOMIC DNA]</scope>
    <source>
        <strain evidence="2 3">MI-1</strain>
    </source>
</reference>
<sequence>MQLKRSDLLWMTFVMAAFLMLMAQFSVINAKKNEIENKQIAKTLYETNKSMQRAETVVENSGVYKVKPQKKRPENNITVSRGNLKRDEITLMARIIEAEAANEPYEGKIAVGAVILNRIEDDKFPDNLHEVIYQKRAFESVANNHYKRDYSTESIQAAQAAIAGQDPTNGALFFWNPSVAKSGWIWSRPVTGKIGNHVFAK</sequence>
<proteinExistence type="predicted"/>
<dbReference type="InterPro" id="IPR011105">
    <property type="entry name" value="Cell_wall_hydrolase_SleB"/>
</dbReference>
<dbReference type="KEGG" id="drm:Dred_1335"/>
<dbReference type="eggNOG" id="COG3773">
    <property type="taxonomic scope" value="Bacteria"/>
</dbReference>
<keyword evidence="3" id="KW-1185">Reference proteome</keyword>
<dbReference type="Pfam" id="PF07486">
    <property type="entry name" value="Hydrolase_2"/>
    <property type="match status" value="1"/>
</dbReference>
<dbReference type="Proteomes" id="UP000001556">
    <property type="component" value="Chromosome"/>
</dbReference>
<evidence type="ECO:0000313" key="3">
    <source>
        <dbReference type="Proteomes" id="UP000001556"/>
    </source>
</evidence>
<name>A4J466_DESRM</name>
<accession>A4J466</accession>
<organism evidence="2 3">
    <name type="scientific">Desulforamulus reducens (strain ATCC BAA-1160 / DSM 100696 / MI-1)</name>
    <name type="common">Desulfotomaculum reducens</name>
    <dbReference type="NCBI Taxonomy" id="349161"/>
    <lineage>
        <taxon>Bacteria</taxon>
        <taxon>Bacillati</taxon>
        <taxon>Bacillota</taxon>
        <taxon>Clostridia</taxon>
        <taxon>Eubacteriales</taxon>
        <taxon>Peptococcaceae</taxon>
        <taxon>Desulforamulus</taxon>
    </lineage>
</organism>
<dbReference type="InterPro" id="IPR042047">
    <property type="entry name" value="SleB_dom1"/>
</dbReference>
<feature type="domain" description="Cell wall hydrolase SleB" evidence="1">
    <location>
        <begin position="102"/>
        <end position="200"/>
    </location>
</feature>
<evidence type="ECO:0000313" key="2">
    <source>
        <dbReference type="EMBL" id="ABO49869.1"/>
    </source>
</evidence>
<dbReference type="Gene3D" id="1.10.10.2520">
    <property type="entry name" value="Cell wall hydrolase SleB, domain 1"/>
    <property type="match status" value="1"/>
</dbReference>
<keyword evidence="2" id="KW-0378">Hydrolase</keyword>
<dbReference type="AlphaFoldDB" id="A4J466"/>